<dbReference type="AlphaFoldDB" id="A0ABD4EJZ0"/>
<dbReference type="InterPro" id="IPR011856">
    <property type="entry name" value="tRNA_endonuc-like_dom_sf"/>
</dbReference>
<proteinExistence type="predicted"/>
<dbReference type="Proteomes" id="UP000075763">
    <property type="component" value="Unassembled WGS sequence"/>
</dbReference>
<evidence type="ECO:0000259" key="1">
    <source>
        <dbReference type="Pfam" id="PF08722"/>
    </source>
</evidence>
<comment type="caution">
    <text evidence="2">The sequence shown here is derived from an EMBL/GenBank/DDBJ whole genome shotgun (WGS) entry which is preliminary data.</text>
</comment>
<evidence type="ECO:0000313" key="2">
    <source>
        <dbReference type="EMBL" id="KYL32371.1"/>
    </source>
</evidence>
<gene>
    <name evidence="2" type="ORF">A2I96_17870</name>
</gene>
<sequence length="280" mass="32844">MARGKSTKNITVAKRNKRIKEWEAANAKGSKYIPFIDPRDIRSDGSKGRVPDYENNGQDKRVLSTNERLYAYILMFDDRILWSKEQYPLLPIERSIAIAKRLKIRHPKYPGTNVDAVMTSDFYCGKFDGNEVVYSIKDDEKIKSLTDRQKKNLENKEKIQRAFWESLGIKYHLIHSSTYKKSIFARNLVKLAKSLKISFELELIRKRWLKSFSINLRNTRERRLSFLLNATSESMGIEYHQSVSLFNHCLWHKLIKANLNIPLRFENLVSDFDIQVVAHD</sequence>
<evidence type="ECO:0000313" key="3">
    <source>
        <dbReference type="Proteomes" id="UP000075763"/>
    </source>
</evidence>
<dbReference type="Gene3D" id="3.40.1350.10">
    <property type="match status" value="1"/>
</dbReference>
<feature type="domain" description="TnsA endonuclease N-terminal" evidence="1">
    <location>
        <begin position="77"/>
        <end position="174"/>
    </location>
</feature>
<dbReference type="EMBL" id="LVCN01000047">
    <property type="protein sequence ID" value="KYL32371.1"/>
    <property type="molecule type" value="Genomic_DNA"/>
</dbReference>
<accession>A0ABD4EJZ0</accession>
<reference evidence="2 3" key="1">
    <citation type="submission" date="2016-03" db="EMBL/GenBank/DDBJ databases">
        <authorList>
            <person name="Zhang H."/>
            <person name="Liu R."/>
            <person name="Wang M."/>
            <person name="Wang H."/>
            <person name="Wang L."/>
            <person name="Song L."/>
        </authorList>
    </citation>
    <scope>NUCLEOTIDE SEQUENCE [LARGE SCALE GENOMIC DNA]</scope>
    <source>
        <strain evidence="2 3">DSM 16099</strain>
    </source>
</reference>
<dbReference type="InterPro" id="IPR011335">
    <property type="entry name" value="Restrct_endonuc-II-like"/>
</dbReference>
<organism evidence="2 3">
    <name type="scientific">Pseudoalteromonas tetraodonis</name>
    <dbReference type="NCBI Taxonomy" id="43659"/>
    <lineage>
        <taxon>Bacteria</taxon>
        <taxon>Pseudomonadati</taxon>
        <taxon>Pseudomonadota</taxon>
        <taxon>Gammaproteobacteria</taxon>
        <taxon>Alteromonadales</taxon>
        <taxon>Pseudoalteromonadaceae</taxon>
        <taxon>Pseudoalteromonas</taxon>
    </lineage>
</organism>
<protein>
    <recommendedName>
        <fullName evidence="1">TnsA endonuclease N-terminal domain-containing protein</fullName>
    </recommendedName>
</protein>
<name>A0ABD4EJZ0_9GAMM</name>
<dbReference type="Pfam" id="PF08722">
    <property type="entry name" value="Tn7_TnsA-like_N"/>
    <property type="match status" value="1"/>
</dbReference>
<dbReference type="InterPro" id="IPR014833">
    <property type="entry name" value="TnsA_N"/>
</dbReference>
<dbReference type="CDD" id="cd22362">
    <property type="entry name" value="TnsA_endonuclease-like"/>
    <property type="match status" value="1"/>
</dbReference>
<dbReference type="SUPFAM" id="SSF52980">
    <property type="entry name" value="Restriction endonuclease-like"/>
    <property type="match status" value="1"/>
</dbReference>